<keyword evidence="3" id="KW-1185">Reference proteome</keyword>
<dbReference type="EMBL" id="JBJXBP010000008">
    <property type="protein sequence ID" value="KAL3813050.1"/>
    <property type="molecule type" value="Genomic_DNA"/>
</dbReference>
<feature type="region of interest" description="Disordered" evidence="1">
    <location>
        <begin position="1"/>
        <end position="22"/>
    </location>
</feature>
<evidence type="ECO:0000256" key="1">
    <source>
        <dbReference type="SAM" id="MobiDB-lite"/>
    </source>
</evidence>
<organism evidence="2 3">
    <name type="scientific">Penstemon smallii</name>
    <dbReference type="NCBI Taxonomy" id="265156"/>
    <lineage>
        <taxon>Eukaryota</taxon>
        <taxon>Viridiplantae</taxon>
        <taxon>Streptophyta</taxon>
        <taxon>Embryophyta</taxon>
        <taxon>Tracheophyta</taxon>
        <taxon>Spermatophyta</taxon>
        <taxon>Magnoliopsida</taxon>
        <taxon>eudicotyledons</taxon>
        <taxon>Gunneridae</taxon>
        <taxon>Pentapetalae</taxon>
        <taxon>asterids</taxon>
        <taxon>lamiids</taxon>
        <taxon>Lamiales</taxon>
        <taxon>Plantaginaceae</taxon>
        <taxon>Cheloneae</taxon>
        <taxon>Penstemon</taxon>
    </lineage>
</organism>
<name>A0ABD3RJ82_9LAMI</name>
<reference evidence="2 3" key="1">
    <citation type="submission" date="2024-12" db="EMBL/GenBank/DDBJ databases">
        <title>The unique morphological basis and parallel evolutionary history of personate flowers in Penstemon.</title>
        <authorList>
            <person name="Depatie T.H."/>
            <person name="Wessinger C.A."/>
        </authorList>
    </citation>
    <scope>NUCLEOTIDE SEQUENCE [LARGE SCALE GENOMIC DNA]</scope>
    <source>
        <strain evidence="2">WTNN_2</strain>
        <tissue evidence="2">Leaf</tissue>
    </source>
</reference>
<dbReference type="AlphaFoldDB" id="A0ABD3RJ82"/>
<evidence type="ECO:0000313" key="3">
    <source>
        <dbReference type="Proteomes" id="UP001634393"/>
    </source>
</evidence>
<gene>
    <name evidence="2" type="ORF">ACJIZ3_014318</name>
</gene>
<accession>A0ABD3RJ82</accession>
<dbReference type="Proteomes" id="UP001634393">
    <property type="component" value="Unassembled WGS sequence"/>
</dbReference>
<comment type="caution">
    <text evidence="2">The sequence shown here is derived from an EMBL/GenBank/DDBJ whole genome shotgun (WGS) entry which is preliminary data.</text>
</comment>
<protein>
    <submittedName>
        <fullName evidence="2">Uncharacterized protein</fullName>
    </submittedName>
</protein>
<sequence>MKPEILDQDFRKQPGTGLEKDQGKHTIWERWSHLIVLQFNVT</sequence>
<evidence type="ECO:0000313" key="2">
    <source>
        <dbReference type="EMBL" id="KAL3813050.1"/>
    </source>
</evidence>
<proteinExistence type="predicted"/>